<accession>A0ABX1LSN8</accession>
<evidence type="ECO:0000259" key="2">
    <source>
        <dbReference type="Pfam" id="PF05685"/>
    </source>
</evidence>
<sequence>MTLQPLTPEAAITSNTLPEIDYPDSDGNPMSDNTEQYRWIVIIKENLEIMFADDPNVFIAGDLLWYPVRHTQKRFAPNVMVAIGRPKGRRGSYKQWLEDNIAPQIVFEILSPSNKDRRGIDSLEEKFDFYETYGVKEYYIYDPDEMILEGWQRVGDRLVKIPSMMDWVSPLLGIRFDWTTGQELVLSRPDGQRFLSSIELDRRLQQSKIQVWQEQQRAEQERKRAEIQRQRAEQESQRAEQESQRANRLAARLRELGIDPDDEL</sequence>
<dbReference type="PANTHER" id="PTHR33352:SF2">
    <property type="entry name" value="SLL0995 PROTEIN"/>
    <property type="match status" value="1"/>
</dbReference>
<dbReference type="Pfam" id="PF05685">
    <property type="entry name" value="Uma2"/>
    <property type="match status" value="1"/>
</dbReference>
<dbReference type="InterPro" id="IPR012296">
    <property type="entry name" value="Nuclease_put_TT1808"/>
</dbReference>
<dbReference type="Gene3D" id="3.90.1570.10">
    <property type="entry name" value="tt1808, chain A"/>
    <property type="match status" value="1"/>
</dbReference>
<feature type="region of interest" description="Disordered" evidence="1">
    <location>
        <begin position="223"/>
        <end position="264"/>
    </location>
</feature>
<protein>
    <recommendedName>
        <fullName evidence="2">Putative restriction endonuclease domain-containing protein</fullName>
    </recommendedName>
</protein>
<organism evidence="3 4">
    <name type="scientific">Pseudanabaena yagii GIHE-NHR1</name>
    <dbReference type="NCBI Taxonomy" id="2722753"/>
    <lineage>
        <taxon>Bacteria</taxon>
        <taxon>Bacillati</taxon>
        <taxon>Cyanobacteriota</taxon>
        <taxon>Cyanophyceae</taxon>
        <taxon>Pseudanabaenales</taxon>
        <taxon>Pseudanabaenaceae</taxon>
        <taxon>Pseudanabaena</taxon>
        <taxon>Pseudanabaena yagii</taxon>
    </lineage>
</organism>
<dbReference type="RefSeq" id="WP_169363403.1">
    <property type="nucleotide sequence ID" value="NZ_JAAVJL010000001.1"/>
</dbReference>
<proteinExistence type="predicted"/>
<dbReference type="PANTHER" id="PTHR33352">
    <property type="entry name" value="SLR1095 PROTEIN"/>
    <property type="match status" value="1"/>
</dbReference>
<dbReference type="InterPro" id="IPR011335">
    <property type="entry name" value="Restrct_endonuc-II-like"/>
</dbReference>
<comment type="caution">
    <text evidence="3">The sequence shown here is derived from an EMBL/GenBank/DDBJ whole genome shotgun (WGS) entry which is preliminary data.</text>
</comment>
<dbReference type="SUPFAM" id="SSF52980">
    <property type="entry name" value="Restriction endonuclease-like"/>
    <property type="match status" value="1"/>
</dbReference>
<dbReference type="InterPro" id="IPR008538">
    <property type="entry name" value="Uma2"/>
</dbReference>
<dbReference type="EMBL" id="JAAVJL010000001">
    <property type="protein sequence ID" value="NMF58506.1"/>
    <property type="molecule type" value="Genomic_DNA"/>
</dbReference>
<reference evidence="3 4" key="1">
    <citation type="submission" date="2020-03" db="EMBL/GenBank/DDBJ databases">
        <title>Draft Genome Sequence of 2-Methylisoborneol Producing Pseudanabaena yagii Strain GIHE-NHR1 Isolated from North Han River in South Korea.</title>
        <authorList>
            <person name="Jeong J."/>
        </authorList>
    </citation>
    <scope>NUCLEOTIDE SEQUENCE [LARGE SCALE GENOMIC DNA]</scope>
    <source>
        <strain evidence="3 4">GIHE-NHR1</strain>
    </source>
</reference>
<evidence type="ECO:0000313" key="4">
    <source>
        <dbReference type="Proteomes" id="UP000738376"/>
    </source>
</evidence>
<gene>
    <name evidence="3" type="ORF">HC246_10870</name>
</gene>
<evidence type="ECO:0000313" key="3">
    <source>
        <dbReference type="EMBL" id="NMF58506.1"/>
    </source>
</evidence>
<evidence type="ECO:0000256" key="1">
    <source>
        <dbReference type="SAM" id="MobiDB-lite"/>
    </source>
</evidence>
<keyword evidence="4" id="KW-1185">Reference proteome</keyword>
<dbReference type="CDD" id="cd06260">
    <property type="entry name" value="DUF820-like"/>
    <property type="match status" value="1"/>
</dbReference>
<feature type="compositionally biased region" description="Basic and acidic residues" evidence="1">
    <location>
        <begin position="223"/>
        <end position="245"/>
    </location>
</feature>
<dbReference type="Proteomes" id="UP000738376">
    <property type="component" value="Unassembled WGS sequence"/>
</dbReference>
<feature type="domain" description="Putative restriction endonuclease" evidence="2">
    <location>
        <begin position="54"/>
        <end position="160"/>
    </location>
</feature>
<name>A0ABX1LSN8_9CYAN</name>